<dbReference type="SUPFAM" id="SSF53098">
    <property type="entry name" value="Ribonuclease H-like"/>
    <property type="match status" value="1"/>
</dbReference>
<proteinExistence type="inferred from homology"/>
<evidence type="ECO:0000256" key="4">
    <source>
        <dbReference type="ARBA" id="ARBA00012417"/>
    </source>
</evidence>
<dbReference type="AlphaFoldDB" id="A0A9P0GBV7"/>
<protein>
    <recommendedName>
        <fullName evidence="5">DNA polymerase subunit gamma-1</fullName>
        <ecNumber evidence="4">2.7.7.7</ecNumber>
    </recommendedName>
    <alternativeName>
        <fullName evidence="14">Mitochondrial DNA polymerase catalytic subunit</fullName>
    </alternativeName>
</protein>
<dbReference type="SMART" id="SM00482">
    <property type="entry name" value="POLAc"/>
    <property type="match status" value="1"/>
</dbReference>
<keyword evidence="13" id="KW-1135">Mitochondrion nucleoid</keyword>
<evidence type="ECO:0000256" key="6">
    <source>
        <dbReference type="ARBA" id="ARBA00022679"/>
    </source>
</evidence>
<evidence type="ECO:0000256" key="2">
    <source>
        <dbReference type="ARBA" id="ARBA00004436"/>
    </source>
</evidence>
<dbReference type="PANTHER" id="PTHR10267:SF0">
    <property type="entry name" value="DNA POLYMERASE SUBUNIT GAMMA-1"/>
    <property type="match status" value="1"/>
</dbReference>
<dbReference type="GO" id="GO:0003887">
    <property type="term" value="F:DNA-directed DNA polymerase activity"/>
    <property type="evidence" value="ECO:0007669"/>
    <property type="project" value="UniProtKB-KW"/>
</dbReference>
<dbReference type="FunFam" id="3.30.420.390:FF:000001">
    <property type="entry name" value="DNA polymerase gamma, catalytic subunit"/>
    <property type="match status" value="1"/>
</dbReference>
<evidence type="ECO:0000256" key="5">
    <source>
        <dbReference type="ARBA" id="ARBA00015350"/>
    </source>
</evidence>
<dbReference type="EMBL" id="OV651827">
    <property type="protein sequence ID" value="CAH1103897.1"/>
    <property type="molecule type" value="Genomic_DNA"/>
</dbReference>
<dbReference type="PRINTS" id="PR00867">
    <property type="entry name" value="DNAPOLG"/>
</dbReference>
<dbReference type="InterPro" id="IPR002297">
    <property type="entry name" value="DNA-dir_DNA_pol_A_mt"/>
</dbReference>
<evidence type="ECO:0000256" key="13">
    <source>
        <dbReference type="ARBA" id="ARBA00023271"/>
    </source>
</evidence>
<comment type="similarity">
    <text evidence="3">Belongs to the DNA polymerase type-A family.</text>
</comment>
<evidence type="ECO:0000256" key="9">
    <source>
        <dbReference type="ARBA" id="ARBA00022842"/>
    </source>
</evidence>
<keyword evidence="10" id="KW-0239">DNA-directed DNA polymerase</keyword>
<evidence type="ECO:0000256" key="3">
    <source>
        <dbReference type="ARBA" id="ARBA00007705"/>
    </source>
</evidence>
<evidence type="ECO:0000256" key="7">
    <source>
        <dbReference type="ARBA" id="ARBA00022695"/>
    </source>
</evidence>
<keyword evidence="12" id="KW-0496">Mitochondrion</keyword>
<dbReference type="GO" id="GO:0003677">
    <property type="term" value="F:DNA binding"/>
    <property type="evidence" value="ECO:0007669"/>
    <property type="project" value="UniProtKB-KW"/>
</dbReference>
<evidence type="ECO:0000256" key="8">
    <source>
        <dbReference type="ARBA" id="ARBA00022705"/>
    </source>
</evidence>
<evidence type="ECO:0000313" key="16">
    <source>
        <dbReference type="EMBL" id="CAH1103897.1"/>
    </source>
</evidence>
<dbReference type="PANTHER" id="PTHR10267">
    <property type="entry name" value="DNA POLYMERASE SUBUNIT GAMMA-1"/>
    <property type="match status" value="1"/>
</dbReference>
<evidence type="ECO:0000256" key="14">
    <source>
        <dbReference type="ARBA" id="ARBA00031966"/>
    </source>
</evidence>
<dbReference type="SUPFAM" id="SSF56672">
    <property type="entry name" value="DNA/RNA polymerases"/>
    <property type="match status" value="1"/>
</dbReference>
<dbReference type="GO" id="GO:0042645">
    <property type="term" value="C:mitochondrial nucleoid"/>
    <property type="evidence" value="ECO:0007669"/>
    <property type="project" value="UniProtKB-SubCell"/>
</dbReference>
<keyword evidence="11" id="KW-0238">DNA-binding</keyword>
<dbReference type="GO" id="GO:0006264">
    <property type="term" value="P:mitochondrial DNA replication"/>
    <property type="evidence" value="ECO:0007669"/>
    <property type="project" value="TreeGrafter"/>
</dbReference>
<feature type="domain" description="DNA-directed DNA polymerase family A palm" evidence="15">
    <location>
        <begin position="794"/>
        <end position="1052"/>
    </location>
</feature>
<dbReference type="InterPro" id="IPR019760">
    <property type="entry name" value="DNA-dir_DNA_pol_A_CS"/>
</dbReference>
<keyword evidence="6" id="KW-0808">Transferase</keyword>
<reference evidence="16" key="1">
    <citation type="submission" date="2022-01" db="EMBL/GenBank/DDBJ databases">
        <authorList>
            <person name="King R."/>
        </authorList>
    </citation>
    <scope>NUCLEOTIDE SEQUENCE</scope>
</reference>
<dbReference type="Proteomes" id="UP001153636">
    <property type="component" value="Chromosome 15"/>
</dbReference>
<evidence type="ECO:0000256" key="11">
    <source>
        <dbReference type="ARBA" id="ARBA00023125"/>
    </source>
</evidence>
<keyword evidence="17" id="KW-1185">Reference proteome</keyword>
<dbReference type="FunFam" id="1.10.150.20:FF:000024">
    <property type="entry name" value="DNA polymerase gamma, catalytic subunit"/>
    <property type="match status" value="1"/>
</dbReference>
<name>A0A9P0GBV7_9CUCU</name>
<evidence type="ECO:0000256" key="1">
    <source>
        <dbReference type="ARBA" id="ARBA00001946"/>
    </source>
</evidence>
<dbReference type="EC" id="2.7.7.7" evidence="4"/>
<dbReference type="GO" id="GO:0005760">
    <property type="term" value="C:gamma DNA polymerase complex"/>
    <property type="evidence" value="ECO:0007669"/>
    <property type="project" value="InterPro"/>
</dbReference>
<dbReference type="InterPro" id="IPR012337">
    <property type="entry name" value="RNaseH-like_sf"/>
</dbReference>
<dbReference type="InterPro" id="IPR001098">
    <property type="entry name" value="DNA-dir_DNA_pol_A_palm_dom"/>
</dbReference>
<accession>A0A9P0GBV7</accession>
<dbReference type="OrthoDB" id="5588663at2759"/>
<evidence type="ECO:0000256" key="12">
    <source>
        <dbReference type="ARBA" id="ARBA00023128"/>
    </source>
</evidence>
<dbReference type="GO" id="GO:0008408">
    <property type="term" value="F:3'-5' exonuclease activity"/>
    <property type="evidence" value="ECO:0007669"/>
    <property type="project" value="TreeGrafter"/>
</dbReference>
<dbReference type="InterPro" id="IPR043502">
    <property type="entry name" value="DNA/RNA_pol_sf"/>
</dbReference>
<dbReference type="Gene3D" id="1.10.150.20">
    <property type="entry name" value="5' to 3' exonuclease, C-terminal subdomain"/>
    <property type="match status" value="1"/>
</dbReference>
<comment type="cofactor">
    <cofactor evidence="1">
        <name>Mg(2+)</name>
        <dbReference type="ChEBI" id="CHEBI:18420"/>
    </cofactor>
</comment>
<dbReference type="InterPro" id="IPR041336">
    <property type="entry name" value="DNApol_Exo"/>
</dbReference>
<gene>
    <name evidence="16" type="ORF">PSYICH_LOCUS4854</name>
</gene>
<dbReference type="Gene3D" id="3.30.420.390">
    <property type="match status" value="1"/>
</dbReference>
<dbReference type="PROSITE" id="PS00447">
    <property type="entry name" value="DNA_POLYMERASE_A"/>
    <property type="match status" value="1"/>
</dbReference>
<comment type="subcellular location">
    <subcellularLocation>
        <location evidence="2">Mitochondrion matrix</location>
        <location evidence="2">Mitochondrion nucleoid</location>
    </subcellularLocation>
</comment>
<evidence type="ECO:0000256" key="10">
    <source>
        <dbReference type="ARBA" id="ARBA00022932"/>
    </source>
</evidence>
<dbReference type="Pfam" id="PF18136">
    <property type="entry name" value="DNApol_Exo"/>
    <property type="match status" value="1"/>
</dbReference>
<evidence type="ECO:0000313" key="17">
    <source>
        <dbReference type="Proteomes" id="UP001153636"/>
    </source>
</evidence>
<organism evidence="16 17">
    <name type="scientific">Psylliodes chrysocephalus</name>
    <dbReference type="NCBI Taxonomy" id="3402493"/>
    <lineage>
        <taxon>Eukaryota</taxon>
        <taxon>Metazoa</taxon>
        <taxon>Ecdysozoa</taxon>
        <taxon>Arthropoda</taxon>
        <taxon>Hexapoda</taxon>
        <taxon>Insecta</taxon>
        <taxon>Pterygota</taxon>
        <taxon>Neoptera</taxon>
        <taxon>Endopterygota</taxon>
        <taxon>Coleoptera</taxon>
        <taxon>Polyphaga</taxon>
        <taxon>Cucujiformia</taxon>
        <taxon>Chrysomeloidea</taxon>
        <taxon>Chrysomelidae</taxon>
        <taxon>Galerucinae</taxon>
        <taxon>Alticini</taxon>
        <taxon>Psylliodes</taxon>
    </lineage>
</organism>
<keyword evidence="8" id="KW-0235">DNA replication</keyword>
<keyword evidence="7" id="KW-0548">Nucleotidyltransferase</keyword>
<keyword evidence="9" id="KW-0460">Magnesium</keyword>
<sequence>MNKCHKHFKSKYLYEHTRNALFHNNRLVLNIQLYRTVSRKSGLNEFLPNATRKIFLPNPNKKQFDIKKPIPRSSYSEKHYGPRKNELNIQMLSKAIYEQVFLEGYNNTTDPNIPDQCKRELLKHEITINEEDVQKDVDYKLPPLKGKNIAEHFQIIGEEQVKPYKDLVVELLECVPAPPDSWIMQPGWTRYVHGCEPEQVSYPREEAVVLDVEVCMAAGKAPTLATAVSSKAWYGWVSSSVLEGTSKPVTSHQYPLSALIPLESEQKDTGIKLSKHQKLPKVIIGHNVSFDRSKIKEQYWLNRTGTRFVDTMSLHICVGGLTSYQRAMLKSEKVVDEDQDWRQCSSLNNLVDVYNLYCGKKITKETRDFFIEGTMKDIKDNFQTVMNYCAGDVKATYEVLKELFPLFCERFPHPVTLAGMLELSTAYLPVNSNWPRYIEESEEAYDDLENTGKILLAHRADQACQLLHNEKYKEDLWMWDQDWTVKDIKMKKFPNKKKKQEEETVESKDEDDEVDPLEEKFKCLWGTKECLPAVKVLLPGYPNWYRKLCTKPDSSPNWVPGPVLISTSMQITPKLLSLTWEGYPLHYLREKGWGFLVPFSDDLELERKLPLKQLLEKCPLLLTKPGGAQHETMLTLRKSVEENLSKKDYYSRLKKDKTDGLYKGTGIFCDIDIEDCCYFFKLPHKDGPGCNVGNPLAKDFLNKFSENVLAGDTESAEQVLEIAKKLSYWRNNRNRILDQMVVWLSDENLPKYLRSKDYLLGAILPQVVVCGTLTRRAVEPTWMTASNAQSERIGSELRAMVQAPPGYNIVGADVDSQELWIASVIGDADQAKMHGATPFGWMTLSGNKSAGTDMHSVTAKAVGISRDHAKVINYARIYGAGQNFAERLLKQFNPSISEREARSKAQKMFTLTKGKKTYCLKSDFIMDFTDRPYSKWEAFNLAKACGKTLDEMFHKSKWIGGTESAMFNKLEEIANNPQPVTPFLNGRLSRALEPKSDAEDKYLPTRVNWVVQSGAADFLHLMLVCMRWITEDKIRFCLSFHDEVRYLVPEEYKYQSALALHTTNLLTRAFCSYRLGLRDLPQSVAFFSSVEVDTVLRKESKQDCVTPSNPHGLSKGYGIPNGEALDIHEAVEKAGGRFDCWYRSKFDKKKQCLEPQDESTFS</sequence>
<evidence type="ECO:0000259" key="15">
    <source>
        <dbReference type="SMART" id="SM00482"/>
    </source>
</evidence>